<dbReference type="SUPFAM" id="SSF111038">
    <property type="entry name" value="YjbQ-like"/>
    <property type="match status" value="1"/>
</dbReference>
<dbReference type="EMBL" id="CP118166">
    <property type="protein sequence ID" value="WDI33214.1"/>
    <property type="molecule type" value="Genomic_DNA"/>
</dbReference>
<dbReference type="RefSeq" id="WP_274495185.1">
    <property type="nucleotide sequence ID" value="NZ_CP118166.1"/>
</dbReference>
<dbReference type="PIRSF" id="PIRSF004681">
    <property type="entry name" value="UCP004681"/>
    <property type="match status" value="1"/>
</dbReference>
<evidence type="ECO:0000313" key="2">
    <source>
        <dbReference type="EMBL" id="WDI33214.1"/>
    </source>
</evidence>
<dbReference type="Gene3D" id="2.60.120.460">
    <property type="entry name" value="YjbQ-like"/>
    <property type="match status" value="1"/>
</dbReference>
<dbReference type="Proteomes" id="UP001214043">
    <property type="component" value="Chromosome"/>
</dbReference>
<gene>
    <name evidence="2" type="ORF">PUV54_08395</name>
</gene>
<dbReference type="InterPro" id="IPR035917">
    <property type="entry name" value="YjbQ-like_sf"/>
</dbReference>
<evidence type="ECO:0000256" key="1">
    <source>
        <dbReference type="ARBA" id="ARBA00005534"/>
    </source>
</evidence>
<accession>A0AAE9ZE60</accession>
<dbReference type="NCBIfam" id="TIGR00149">
    <property type="entry name" value="TIGR00149_YjbQ"/>
    <property type="match status" value="1"/>
</dbReference>
<keyword evidence="3" id="KW-1185">Reference proteome</keyword>
<evidence type="ECO:0000313" key="3">
    <source>
        <dbReference type="Proteomes" id="UP001214043"/>
    </source>
</evidence>
<dbReference type="AlphaFoldDB" id="A0AAE9ZE60"/>
<sequence length="138" mass="15200">MAKILTIKTPGRACIDITTQVENVLINCGVKHGLAHVFIQHTSASLTVQENADEDVRRDLVNWLDRIAPEHGPYSHTAEGPDDMPAHLKSAITSTSLSVPFEGGRLLTGTWQGLYLLEHRRQPHERHVVITLLPGISA</sequence>
<dbReference type="Pfam" id="PF01894">
    <property type="entry name" value="YjbQ"/>
    <property type="match status" value="1"/>
</dbReference>
<dbReference type="InterPro" id="IPR001602">
    <property type="entry name" value="UPF0047_YjbQ-like"/>
</dbReference>
<protein>
    <submittedName>
        <fullName evidence="2">Secondary thiamine-phosphate synthase enzyme YjbQ</fullName>
    </submittedName>
</protein>
<proteinExistence type="inferred from homology"/>
<organism evidence="2 3">
    <name type="scientific">Hyphococcus flavus</name>
    <dbReference type="NCBI Taxonomy" id="1866326"/>
    <lineage>
        <taxon>Bacteria</taxon>
        <taxon>Pseudomonadati</taxon>
        <taxon>Pseudomonadota</taxon>
        <taxon>Alphaproteobacteria</taxon>
        <taxon>Parvularculales</taxon>
        <taxon>Parvularculaceae</taxon>
        <taxon>Hyphococcus</taxon>
    </lineage>
</organism>
<dbReference type="KEGG" id="hfl:PUV54_08395"/>
<name>A0AAE9ZE60_9PROT</name>
<dbReference type="PANTHER" id="PTHR30615">
    <property type="entry name" value="UNCHARACTERIZED PROTEIN YJBQ-RELATED"/>
    <property type="match status" value="1"/>
</dbReference>
<comment type="similarity">
    <text evidence="1">Belongs to the UPF0047 family.</text>
</comment>
<dbReference type="PANTHER" id="PTHR30615:SF8">
    <property type="entry name" value="UPF0047 PROTEIN C4A8.02C"/>
    <property type="match status" value="1"/>
</dbReference>
<reference evidence="2" key="1">
    <citation type="submission" date="2023-02" db="EMBL/GenBank/DDBJ databases">
        <title>Genome sequence of Hyphococcus flavus.</title>
        <authorList>
            <person name="Rong J.-C."/>
            <person name="Zhao Q."/>
            <person name="Yi M."/>
            <person name="Wu J.-Y."/>
        </authorList>
    </citation>
    <scope>NUCLEOTIDE SEQUENCE</scope>
    <source>
        <strain evidence="2">MCCC 1K03223</strain>
    </source>
</reference>